<organism evidence="1 2">
    <name type="scientific">Acidihalobacter prosperus</name>
    <dbReference type="NCBI Taxonomy" id="160660"/>
    <lineage>
        <taxon>Bacteria</taxon>
        <taxon>Pseudomonadati</taxon>
        <taxon>Pseudomonadota</taxon>
        <taxon>Gammaproteobacteria</taxon>
        <taxon>Chromatiales</taxon>
        <taxon>Ectothiorhodospiraceae</taxon>
        <taxon>Acidihalobacter</taxon>
    </lineage>
</organism>
<dbReference type="AlphaFoldDB" id="A0A1A6C3P1"/>
<proteinExistence type="predicted"/>
<gene>
    <name evidence="1" type="ORF">Thpro_021510</name>
</gene>
<dbReference type="EMBL" id="JQSG02000003">
    <property type="protein sequence ID" value="OBS09182.1"/>
    <property type="molecule type" value="Genomic_DNA"/>
</dbReference>
<keyword evidence="2" id="KW-1185">Reference proteome</keyword>
<reference evidence="1 2" key="1">
    <citation type="journal article" date="2014" name="Genome Announc.">
        <title>Draft Genome Sequence of the Iron-Oxidizing, Acidophilic, and Halotolerant 'Thiobacillus prosperus' Type Strain DSM 5130.</title>
        <authorList>
            <person name="Ossandon F.J."/>
            <person name="Cardenas J.P."/>
            <person name="Corbett M."/>
            <person name="Quatrini R."/>
            <person name="Holmes D.S."/>
            <person name="Watkin E."/>
        </authorList>
    </citation>
    <scope>NUCLEOTIDE SEQUENCE [LARGE SCALE GENOMIC DNA]</scope>
    <source>
        <strain evidence="1 2">DSM 5130</strain>
    </source>
</reference>
<protein>
    <recommendedName>
        <fullName evidence="3">STAS/SEC14 domain-containing protein</fullName>
    </recommendedName>
</protein>
<dbReference type="InterPro" id="IPR038396">
    <property type="entry name" value="SpoIIAA-like_sf"/>
</dbReference>
<name>A0A1A6C3P1_9GAMM</name>
<dbReference type="SUPFAM" id="SSF52091">
    <property type="entry name" value="SpoIIaa-like"/>
    <property type="match status" value="1"/>
</dbReference>
<evidence type="ECO:0000313" key="2">
    <source>
        <dbReference type="Proteomes" id="UP000029273"/>
    </source>
</evidence>
<dbReference type="OrthoDB" id="555504at2"/>
<sequence>MIELIPDLPPGVLGLTASGQVTAEDYETVVIPAVEAALKAHDKIRLLYHIGPEWTGFTAGAMWDDAKVGLAHRAAWEKVAVVTDVPWIHAGVKYFGFTIPGEVRLFGNDALEMAKAWVAGE</sequence>
<accession>A0A1A6C3P1</accession>
<dbReference type="Gene3D" id="3.40.50.10600">
    <property type="entry name" value="SpoIIaa-like domains"/>
    <property type="match status" value="1"/>
</dbReference>
<comment type="caution">
    <text evidence="1">The sequence shown here is derived from an EMBL/GenBank/DDBJ whole genome shotgun (WGS) entry which is preliminary data.</text>
</comment>
<evidence type="ECO:0000313" key="1">
    <source>
        <dbReference type="EMBL" id="OBS09182.1"/>
    </source>
</evidence>
<dbReference type="InterPro" id="IPR036513">
    <property type="entry name" value="STAS_dom_sf"/>
</dbReference>
<dbReference type="STRING" id="160660.BJI67_02250"/>
<dbReference type="RefSeq" id="WP_038089121.1">
    <property type="nucleotide sequence ID" value="NZ_JQSG02000003.1"/>
</dbReference>
<dbReference type="InterPro" id="IPR021866">
    <property type="entry name" value="SpoIIAA-like"/>
</dbReference>
<dbReference type="Proteomes" id="UP000029273">
    <property type="component" value="Unassembled WGS sequence"/>
</dbReference>
<evidence type="ECO:0008006" key="3">
    <source>
        <dbReference type="Google" id="ProtNLM"/>
    </source>
</evidence>
<dbReference type="Pfam" id="PF11964">
    <property type="entry name" value="SpoIIAA-like"/>
    <property type="match status" value="1"/>
</dbReference>